<dbReference type="STRING" id="1798705.A2563_02920"/>
<gene>
    <name evidence="2" type="ORF">A2563_02920</name>
</gene>
<evidence type="ECO:0000313" key="2">
    <source>
        <dbReference type="EMBL" id="OGH92604.1"/>
    </source>
</evidence>
<dbReference type="PANTHER" id="PTHR13420">
    <property type="entry name" value="UPF0235 PROTEIN C15ORF40"/>
    <property type="match status" value="1"/>
</dbReference>
<comment type="caution">
    <text evidence="2">The sequence shown here is derived from an EMBL/GenBank/DDBJ whole genome shotgun (WGS) entry which is preliminary data.</text>
</comment>
<dbReference type="NCBIfam" id="TIGR00251">
    <property type="entry name" value="DUF167 family protein"/>
    <property type="match status" value="1"/>
</dbReference>
<dbReference type="EMBL" id="MFRA01000005">
    <property type="protein sequence ID" value="OGH92604.1"/>
    <property type="molecule type" value="Genomic_DNA"/>
</dbReference>
<dbReference type="Proteomes" id="UP000176634">
    <property type="component" value="Unassembled WGS sequence"/>
</dbReference>
<dbReference type="GO" id="GO:0005737">
    <property type="term" value="C:cytoplasm"/>
    <property type="evidence" value="ECO:0007669"/>
    <property type="project" value="TreeGrafter"/>
</dbReference>
<dbReference type="InterPro" id="IPR036591">
    <property type="entry name" value="YggU-like_sf"/>
</dbReference>
<dbReference type="InterPro" id="IPR003746">
    <property type="entry name" value="DUF167"/>
</dbReference>
<dbReference type="Gene3D" id="3.30.1200.10">
    <property type="entry name" value="YggU-like"/>
    <property type="match status" value="1"/>
</dbReference>
<evidence type="ECO:0000313" key="3">
    <source>
        <dbReference type="Proteomes" id="UP000176634"/>
    </source>
</evidence>
<organism evidence="2 3">
    <name type="scientific">Candidatus Magasanikbacteria bacterium RIFOXYD1_FULL_40_23</name>
    <dbReference type="NCBI Taxonomy" id="1798705"/>
    <lineage>
        <taxon>Bacteria</taxon>
        <taxon>Candidatus Magasanikiibacteriota</taxon>
    </lineage>
</organism>
<sequence>MKIYIKAKPNSYEDKVEKIDDTHFVVAVKEPPQNGLANKGICRTLAKYFEVSQSMVVVKKGFTSKNKIIEIL</sequence>
<protein>
    <submittedName>
        <fullName evidence="2">Uncharacterized protein</fullName>
    </submittedName>
</protein>
<dbReference type="SMART" id="SM01152">
    <property type="entry name" value="DUF167"/>
    <property type="match status" value="1"/>
</dbReference>
<dbReference type="PANTHER" id="PTHR13420:SF7">
    <property type="entry name" value="UPF0235 PROTEIN C15ORF40"/>
    <property type="match status" value="1"/>
</dbReference>
<dbReference type="Pfam" id="PF02594">
    <property type="entry name" value="DUF167"/>
    <property type="match status" value="1"/>
</dbReference>
<comment type="similarity">
    <text evidence="1">Belongs to the UPF0235 family.</text>
</comment>
<proteinExistence type="inferred from homology"/>
<reference evidence="2 3" key="1">
    <citation type="journal article" date="2016" name="Nat. Commun.">
        <title>Thousands of microbial genomes shed light on interconnected biogeochemical processes in an aquifer system.</title>
        <authorList>
            <person name="Anantharaman K."/>
            <person name="Brown C.T."/>
            <person name="Hug L.A."/>
            <person name="Sharon I."/>
            <person name="Castelle C.J."/>
            <person name="Probst A.J."/>
            <person name="Thomas B.C."/>
            <person name="Singh A."/>
            <person name="Wilkins M.J."/>
            <person name="Karaoz U."/>
            <person name="Brodie E.L."/>
            <person name="Williams K.H."/>
            <person name="Hubbard S.S."/>
            <person name="Banfield J.F."/>
        </authorList>
    </citation>
    <scope>NUCLEOTIDE SEQUENCE [LARGE SCALE GENOMIC DNA]</scope>
</reference>
<evidence type="ECO:0000256" key="1">
    <source>
        <dbReference type="ARBA" id="ARBA00010364"/>
    </source>
</evidence>
<dbReference type="SUPFAM" id="SSF69786">
    <property type="entry name" value="YggU-like"/>
    <property type="match status" value="1"/>
</dbReference>
<accession>A0A1F6P9J6</accession>
<dbReference type="AlphaFoldDB" id="A0A1F6P9J6"/>
<name>A0A1F6P9J6_9BACT</name>